<keyword evidence="3" id="KW-1185">Reference proteome</keyword>
<name>A0A8H4REQ5_9HELO</name>
<accession>A0A8H4REQ5</accession>
<evidence type="ECO:0000313" key="3">
    <source>
        <dbReference type="Proteomes" id="UP000566819"/>
    </source>
</evidence>
<reference evidence="2 3" key="1">
    <citation type="submission" date="2020-03" db="EMBL/GenBank/DDBJ databases">
        <title>Draft Genome Sequence of Cudoniella acicularis.</title>
        <authorList>
            <person name="Buettner E."/>
            <person name="Kellner H."/>
        </authorList>
    </citation>
    <scope>NUCLEOTIDE SEQUENCE [LARGE SCALE GENOMIC DNA]</scope>
    <source>
        <strain evidence="2 3">DSM 108380</strain>
    </source>
</reference>
<feature type="compositionally biased region" description="Polar residues" evidence="1">
    <location>
        <begin position="225"/>
        <end position="238"/>
    </location>
</feature>
<protein>
    <submittedName>
        <fullName evidence="2">Uncharacterized protein</fullName>
    </submittedName>
</protein>
<gene>
    <name evidence="2" type="ORF">G7Y89_g10878</name>
</gene>
<dbReference type="Proteomes" id="UP000566819">
    <property type="component" value="Unassembled WGS sequence"/>
</dbReference>
<proteinExistence type="predicted"/>
<dbReference type="OrthoDB" id="5305647at2759"/>
<evidence type="ECO:0000313" key="2">
    <source>
        <dbReference type="EMBL" id="KAF4627276.1"/>
    </source>
</evidence>
<feature type="region of interest" description="Disordered" evidence="1">
    <location>
        <begin position="225"/>
        <end position="273"/>
    </location>
</feature>
<organism evidence="2 3">
    <name type="scientific">Cudoniella acicularis</name>
    <dbReference type="NCBI Taxonomy" id="354080"/>
    <lineage>
        <taxon>Eukaryota</taxon>
        <taxon>Fungi</taxon>
        <taxon>Dikarya</taxon>
        <taxon>Ascomycota</taxon>
        <taxon>Pezizomycotina</taxon>
        <taxon>Leotiomycetes</taxon>
        <taxon>Helotiales</taxon>
        <taxon>Tricladiaceae</taxon>
        <taxon>Cudoniella</taxon>
    </lineage>
</organism>
<dbReference type="EMBL" id="JAAMPI010000997">
    <property type="protein sequence ID" value="KAF4627276.1"/>
    <property type="molecule type" value="Genomic_DNA"/>
</dbReference>
<comment type="caution">
    <text evidence="2">The sequence shown here is derived from an EMBL/GenBank/DDBJ whole genome shotgun (WGS) entry which is preliminary data.</text>
</comment>
<sequence length="336" mass="37686">MTGPQRWECHFTREIFGPALHRTYHGGRLGETISRLRSLFGSGWFFEWPGGKRPLNSTWPWADIKPSLLVLWGVCWMFVVAPTIEIPRNSAYHTNRPYNQRSVSYRPEHFFLASSDAQPVVKREPPSHAHTPIGGDWPLYQAGASPVEAYTTQTQTHPHIHPHTYYSPQAQPMSALAHDPDPRRFHLDHQASPTAPLAMRTPGPGSRATTALSPAQGCLQNVSDTNTNANNAQRSTASARRHGTSGLRRDIRPPDPGISKLPPTTPHGLLRRSSPQQITAKYISHYLVSFVFIKLPELQLPNRARQQHHVAFLRDSTVHDLSAIIHDAGPARTRRQ</sequence>
<dbReference type="AlphaFoldDB" id="A0A8H4REQ5"/>
<evidence type="ECO:0000256" key="1">
    <source>
        <dbReference type="SAM" id="MobiDB-lite"/>
    </source>
</evidence>